<organism evidence="3 4">
    <name type="scientific">Candidula unifasciata</name>
    <dbReference type="NCBI Taxonomy" id="100452"/>
    <lineage>
        <taxon>Eukaryota</taxon>
        <taxon>Metazoa</taxon>
        <taxon>Spiralia</taxon>
        <taxon>Lophotrochozoa</taxon>
        <taxon>Mollusca</taxon>
        <taxon>Gastropoda</taxon>
        <taxon>Heterobranchia</taxon>
        <taxon>Euthyneura</taxon>
        <taxon>Panpulmonata</taxon>
        <taxon>Eupulmonata</taxon>
        <taxon>Stylommatophora</taxon>
        <taxon>Helicina</taxon>
        <taxon>Helicoidea</taxon>
        <taxon>Geomitridae</taxon>
        <taxon>Candidula</taxon>
    </lineage>
</organism>
<dbReference type="SUPFAM" id="SSF54416">
    <property type="entry name" value="Amine oxidase N-terminal region"/>
    <property type="match status" value="1"/>
</dbReference>
<keyword evidence="4" id="KW-1185">Reference proteome</keyword>
<dbReference type="Proteomes" id="UP000678393">
    <property type="component" value="Unassembled WGS sequence"/>
</dbReference>
<dbReference type="GO" id="GO:0008131">
    <property type="term" value="F:primary methylamine oxidase activity"/>
    <property type="evidence" value="ECO:0007669"/>
    <property type="project" value="InterPro"/>
</dbReference>
<gene>
    <name evidence="3" type="ORF">CUNI_LOCUS4915</name>
</gene>
<feature type="chain" id="PRO_5035934650" description="Copper amine oxidase N2-terminal domain-containing protein" evidence="1">
    <location>
        <begin position="25"/>
        <end position="175"/>
    </location>
</feature>
<evidence type="ECO:0000256" key="1">
    <source>
        <dbReference type="SAM" id="SignalP"/>
    </source>
</evidence>
<protein>
    <recommendedName>
        <fullName evidence="2">Copper amine oxidase N2-terminal domain-containing protein</fullName>
    </recommendedName>
</protein>
<keyword evidence="1" id="KW-0732">Signal</keyword>
<feature type="signal peptide" evidence="1">
    <location>
        <begin position="1"/>
        <end position="24"/>
    </location>
</feature>
<proteinExistence type="predicted"/>
<comment type="caution">
    <text evidence="3">The sequence shown here is derived from an EMBL/GenBank/DDBJ whole genome shotgun (WGS) entry which is preliminary data.</text>
</comment>
<dbReference type="InterPro" id="IPR015800">
    <property type="entry name" value="Cu_amine_oxidase_N2"/>
</dbReference>
<dbReference type="Gene3D" id="3.10.450.40">
    <property type="match status" value="1"/>
</dbReference>
<sequence>MIVLDSPFFLATLACVLMTAKSSGQNPNNYVVDISEPNEPGPFHDLTRTELIKLRSFLEKEPNIRAEKSNNASVGSSYIFTADVFLPKKADVLKFLDGAGRCPRPERRARVIMFRGDKSPAVVEEYICGPLPEVSRCDLLNLTTFRNPVEFSVRPFNGLETAAMETVILREVDRR</sequence>
<dbReference type="EMBL" id="CAJHNH020000691">
    <property type="protein sequence ID" value="CAG5119357.1"/>
    <property type="molecule type" value="Genomic_DNA"/>
</dbReference>
<dbReference type="GO" id="GO:0009308">
    <property type="term" value="P:amine metabolic process"/>
    <property type="evidence" value="ECO:0007669"/>
    <property type="project" value="InterPro"/>
</dbReference>
<evidence type="ECO:0000259" key="2">
    <source>
        <dbReference type="Pfam" id="PF02727"/>
    </source>
</evidence>
<evidence type="ECO:0000313" key="4">
    <source>
        <dbReference type="Proteomes" id="UP000678393"/>
    </source>
</evidence>
<feature type="domain" description="Copper amine oxidase N2-terminal" evidence="2">
    <location>
        <begin position="54"/>
        <end position="133"/>
    </location>
</feature>
<dbReference type="OrthoDB" id="6149684at2759"/>
<dbReference type="AlphaFoldDB" id="A0A8S3YQ61"/>
<dbReference type="Pfam" id="PF02727">
    <property type="entry name" value="Cu_amine_oxidN2"/>
    <property type="match status" value="1"/>
</dbReference>
<name>A0A8S3YQ61_9EUPU</name>
<evidence type="ECO:0000313" key="3">
    <source>
        <dbReference type="EMBL" id="CAG5119357.1"/>
    </source>
</evidence>
<dbReference type="GO" id="GO:0005507">
    <property type="term" value="F:copper ion binding"/>
    <property type="evidence" value="ECO:0007669"/>
    <property type="project" value="InterPro"/>
</dbReference>
<feature type="non-terminal residue" evidence="3">
    <location>
        <position position="175"/>
    </location>
</feature>
<reference evidence="3" key="1">
    <citation type="submission" date="2021-04" db="EMBL/GenBank/DDBJ databases">
        <authorList>
            <consortium name="Molecular Ecology Group"/>
        </authorList>
    </citation>
    <scope>NUCLEOTIDE SEQUENCE</scope>
</reference>
<dbReference type="GO" id="GO:0048038">
    <property type="term" value="F:quinone binding"/>
    <property type="evidence" value="ECO:0007669"/>
    <property type="project" value="InterPro"/>
</dbReference>
<accession>A0A8S3YQ61</accession>
<dbReference type="InterPro" id="IPR016182">
    <property type="entry name" value="Cu_amine_oxidase_N-reg"/>
</dbReference>